<proteinExistence type="predicted"/>
<feature type="domain" description="KOW" evidence="1">
    <location>
        <begin position="252"/>
        <end position="279"/>
    </location>
</feature>
<protein>
    <recommendedName>
        <fullName evidence="1">KOW domain-containing protein</fullName>
    </recommendedName>
</protein>
<dbReference type="Proteomes" id="UP000294933">
    <property type="component" value="Unassembled WGS sequence"/>
</dbReference>
<evidence type="ECO:0000259" key="1">
    <source>
        <dbReference type="SMART" id="SM00739"/>
    </source>
</evidence>
<dbReference type="SMART" id="SM00739">
    <property type="entry name" value="KOW"/>
    <property type="match status" value="3"/>
</dbReference>
<dbReference type="STRING" id="50990.A0A4Y7PGZ1"/>
<dbReference type="InterPro" id="IPR039659">
    <property type="entry name" value="SPT5"/>
</dbReference>
<dbReference type="VEuPathDB" id="FungiDB:BD410DRAFT_809850"/>
<feature type="domain" description="KOW" evidence="1">
    <location>
        <begin position="84"/>
        <end position="111"/>
    </location>
</feature>
<keyword evidence="3" id="KW-1185">Reference proteome</keyword>
<dbReference type="AlphaFoldDB" id="A0A4Y7PGZ1"/>
<name>A0A4Y7PGZ1_9AGAM</name>
<evidence type="ECO:0000313" key="2">
    <source>
        <dbReference type="EMBL" id="TDL14298.1"/>
    </source>
</evidence>
<dbReference type="GO" id="GO:0006368">
    <property type="term" value="P:transcription elongation by RNA polymerase II"/>
    <property type="evidence" value="ECO:0007669"/>
    <property type="project" value="TreeGrafter"/>
</dbReference>
<accession>A0A4Y7PGZ1</accession>
<organism evidence="2 3">
    <name type="scientific">Rickenella mellea</name>
    <dbReference type="NCBI Taxonomy" id="50990"/>
    <lineage>
        <taxon>Eukaryota</taxon>
        <taxon>Fungi</taxon>
        <taxon>Dikarya</taxon>
        <taxon>Basidiomycota</taxon>
        <taxon>Agaricomycotina</taxon>
        <taxon>Agaricomycetes</taxon>
        <taxon>Hymenochaetales</taxon>
        <taxon>Rickenellaceae</taxon>
        <taxon>Rickenella</taxon>
    </lineage>
</organism>
<feature type="domain" description="KOW" evidence="1">
    <location>
        <begin position="198"/>
        <end position="225"/>
    </location>
</feature>
<dbReference type="GO" id="GO:0006357">
    <property type="term" value="P:regulation of transcription by RNA polymerase II"/>
    <property type="evidence" value="ECO:0007669"/>
    <property type="project" value="InterPro"/>
</dbReference>
<dbReference type="InterPro" id="IPR005824">
    <property type="entry name" value="KOW"/>
</dbReference>
<dbReference type="PANTHER" id="PTHR11125:SF7">
    <property type="entry name" value="TRANSCRIPTION ELONGATION FACTOR SPT5"/>
    <property type="match status" value="1"/>
</dbReference>
<gene>
    <name evidence="2" type="ORF">BD410DRAFT_809850</name>
</gene>
<feature type="non-terminal residue" evidence="2">
    <location>
        <position position="1"/>
    </location>
</feature>
<sequence length="486" mass="54637">FGKAKTAAEQLLDVAHKKTIPCCIFALDVDPNFIYIQANQSGLLDLRRFLAKGYVNFTHFIQQATFLVPADEVPALLRTTISNIYLSTDWVRVIRGTYGGDVAFLVGVESEENLTVKIACVPRLGGRGSPRKLMDMEDVVGEPDVYIKDRKEYMRGLHLYVVKIQNLKPLVSPPLIDLMPFLESKAGKVITKDIAARLLQADDRVKIIAGDFVGLRGIIVDRNGPAITVDRGDGVPESGRYIIAMATQAEKFFEQGDTVKVFWGRLRMVEGIVVTYNEADEMVTFFNKVENLTVWREFIVRHSPAISHRKKLSKGTNNSSAITFRKGPELNTPLGKRVMILDNMHWKGYTATIKDWAAPNRAGVNQVLVELDANHAKVYVTVDEAIFLNGYSLSGRNRGTEKFFRDLQKEIRDPNPPPRREPTPPPVTFEDEIEEIEGSSWNPKAPDPVARPIADWLFHPNVAARMSEYQISLQFTYATYENGVLL</sequence>
<dbReference type="GO" id="GO:0003729">
    <property type="term" value="F:mRNA binding"/>
    <property type="evidence" value="ECO:0007669"/>
    <property type="project" value="TreeGrafter"/>
</dbReference>
<reference evidence="2 3" key="1">
    <citation type="submission" date="2018-06" db="EMBL/GenBank/DDBJ databases">
        <title>A transcriptomic atlas of mushroom development highlights an independent origin of complex multicellularity.</title>
        <authorList>
            <consortium name="DOE Joint Genome Institute"/>
            <person name="Krizsan K."/>
            <person name="Almasi E."/>
            <person name="Merenyi Z."/>
            <person name="Sahu N."/>
            <person name="Viragh M."/>
            <person name="Koszo T."/>
            <person name="Mondo S."/>
            <person name="Kiss B."/>
            <person name="Balint B."/>
            <person name="Kues U."/>
            <person name="Barry K."/>
            <person name="Hegedus J.C."/>
            <person name="Henrissat B."/>
            <person name="Johnson J."/>
            <person name="Lipzen A."/>
            <person name="Ohm R."/>
            <person name="Nagy I."/>
            <person name="Pangilinan J."/>
            <person name="Yan J."/>
            <person name="Xiong Y."/>
            <person name="Grigoriev I.V."/>
            <person name="Hibbett D.S."/>
            <person name="Nagy L.G."/>
        </authorList>
    </citation>
    <scope>NUCLEOTIDE SEQUENCE [LARGE SCALE GENOMIC DNA]</scope>
    <source>
        <strain evidence="2 3">SZMC22713</strain>
    </source>
</reference>
<dbReference type="GO" id="GO:0032044">
    <property type="term" value="C:DSIF complex"/>
    <property type="evidence" value="ECO:0007669"/>
    <property type="project" value="TreeGrafter"/>
</dbReference>
<evidence type="ECO:0000313" key="3">
    <source>
        <dbReference type="Proteomes" id="UP000294933"/>
    </source>
</evidence>
<dbReference type="OrthoDB" id="3048802at2759"/>
<dbReference type="PANTHER" id="PTHR11125">
    <property type="entry name" value="SUPPRESSOR OF TY 5"/>
    <property type="match status" value="1"/>
</dbReference>
<dbReference type="GO" id="GO:0032784">
    <property type="term" value="P:regulation of DNA-templated transcription elongation"/>
    <property type="evidence" value="ECO:0007669"/>
    <property type="project" value="InterPro"/>
</dbReference>
<dbReference type="EMBL" id="ML170358">
    <property type="protein sequence ID" value="TDL14298.1"/>
    <property type="molecule type" value="Genomic_DNA"/>
</dbReference>